<dbReference type="PANTHER" id="PTHR40254:SF1">
    <property type="entry name" value="BLR0577 PROTEIN"/>
    <property type="match status" value="1"/>
</dbReference>
<proteinExistence type="predicted"/>
<keyword evidence="3" id="KW-1185">Reference proteome</keyword>
<evidence type="ECO:0000313" key="2">
    <source>
        <dbReference type="EMBL" id="SDG32982.1"/>
    </source>
</evidence>
<name>A0A1G7TD07_9HYPH</name>
<accession>A0A1G7TD07</accession>
<dbReference type="OrthoDB" id="101972at2"/>
<organism evidence="2 3">
    <name type="scientific">Pelagibacterium luteolum</name>
    <dbReference type="NCBI Taxonomy" id="440168"/>
    <lineage>
        <taxon>Bacteria</taxon>
        <taxon>Pseudomonadati</taxon>
        <taxon>Pseudomonadota</taxon>
        <taxon>Alphaproteobacteria</taxon>
        <taxon>Hyphomicrobiales</taxon>
        <taxon>Devosiaceae</taxon>
        <taxon>Pelagibacterium</taxon>
    </lineage>
</organism>
<gene>
    <name evidence="2" type="ORF">SAMN04487974_10229</name>
</gene>
<dbReference type="RefSeq" id="WP_090593614.1">
    <property type="nucleotide sequence ID" value="NZ_FNCS01000002.1"/>
</dbReference>
<protein>
    <submittedName>
        <fullName evidence="2">Uncharacterized NAD(P)/FAD-binding protein YdhS</fullName>
    </submittedName>
</protein>
<reference evidence="2 3" key="1">
    <citation type="submission" date="2016-10" db="EMBL/GenBank/DDBJ databases">
        <authorList>
            <person name="de Groot N.N."/>
        </authorList>
    </citation>
    <scope>NUCLEOTIDE SEQUENCE [LARGE SCALE GENOMIC DNA]</scope>
    <source>
        <strain evidence="2 3">CGMCC 1.10267</strain>
    </source>
</reference>
<dbReference type="InterPro" id="IPR038732">
    <property type="entry name" value="HpyO/CreE_NAD-binding"/>
</dbReference>
<dbReference type="EMBL" id="FNCS01000002">
    <property type="protein sequence ID" value="SDG32982.1"/>
    <property type="molecule type" value="Genomic_DNA"/>
</dbReference>
<dbReference type="Pfam" id="PF13454">
    <property type="entry name" value="NAD_binding_9"/>
    <property type="match status" value="1"/>
</dbReference>
<dbReference type="SUPFAM" id="SSF51905">
    <property type="entry name" value="FAD/NAD(P)-binding domain"/>
    <property type="match status" value="1"/>
</dbReference>
<sequence length="454" mass="49754">MNAQSQDFTSVVIVGGGASGVLLAAHLLRDPAANVRVTIVEKSNRVGHGMAYSTDNPEHVLNVPAKGMSAFPDDPDHFYRWLNAIDPAITPDSFPPRARYGHYLSQLLADLDARSDRKRLHLVNAHCEAIEDTAKGVEVRLDDGSSIVAHTGVLAVGHEERQVRGNELAVRAGSIADTPLDPYAKVLVLGSGLSMVDAWLTLAGRRHQGPIIVVSRHGLLPRKHKPVEPVSLDIADIPMGTSLTPFVHWFRELVADTVAKGGDWRSAVDGLRPFNQKIWQSWSKQTRQRFLKYVRPIWNIHRHRLPPVLHERLEAAVESSQITLIAGEFLGLEAGEGSGVTATIRRRGLTTTEAMDVARVYDCGGVAVNVSQSSNPVIQKLVSAGKARPDAMRIGLDVTRDCAVVDRDGHASGRLFAVGPLTRSQFFEIESVPEIRLQAHMLANHLRSRAWAKR</sequence>
<dbReference type="STRING" id="440168.SAMN04487974_10229"/>
<dbReference type="InterPro" id="IPR036188">
    <property type="entry name" value="FAD/NAD-bd_sf"/>
</dbReference>
<feature type="domain" description="FAD-dependent urate hydroxylase HpyO/Asp monooxygenase CreE-like FAD/NAD(P)-binding" evidence="1">
    <location>
        <begin position="12"/>
        <end position="158"/>
    </location>
</feature>
<evidence type="ECO:0000259" key="1">
    <source>
        <dbReference type="Pfam" id="PF13454"/>
    </source>
</evidence>
<dbReference type="Proteomes" id="UP000199495">
    <property type="component" value="Unassembled WGS sequence"/>
</dbReference>
<dbReference type="Gene3D" id="3.50.50.60">
    <property type="entry name" value="FAD/NAD(P)-binding domain"/>
    <property type="match status" value="2"/>
</dbReference>
<dbReference type="InterPro" id="IPR052189">
    <property type="entry name" value="L-asp_N-monooxygenase_NS-form"/>
</dbReference>
<evidence type="ECO:0000313" key="3">
    <source>
        <dbReference type="Proteomes" id="UP000199495"/>
    </source>
</evidence>
<dbReference type="PANTHER" id="PTHR40254">
    <property type="entry name" value="BLR0577 PROTEIN"/>
    <property type="match status" value="1"/>
</dbReference>
<dbReference type="AlphaFoldDB" id="A0A1G7TD07"/>